<dbReference type="PANTHER" id="PTHR43591">
    <property type="entry name" value="METHYLTRANSFERASE"/>
    <property type="match status" value="1"/>
</dbReference>
<organism evidence="2 3">
    <name type="scientific">Candidatus Methanoperedens nitratireducens</name>
    <dbReference type="NCBI Taxonomy" id="1392998"/>
    <lineage>
        <taxon>Archaea</taxon>
        <taxon>Methanobacteriati</taxon>
        <taxon>Methanobacteriota</taxon>
        <taxon>Stenosarchaea group</taxon>
        <taxon>Methanomicrobia</taxon>
        <taxon>Methanosarcinales</taxon>
        <taxon>ANME-2 cluster</taxon>
        <taxon>Candidatus Methanoperedentaceae</taxon>
        <taxon>Candidatus Methanoperedens</taxon>
    </lineage>
</organism>
<dbReference type="GO" id="GO:0008757">
    <property type="term" value="F:S-adenosylmethionine-dependent methyltransferase activity"/>
    <property type="evidence" value="ECO:0007669"/>
    <property type="project" value="InterPro"/>
</dbReference>
<dbReference type="Proteomes" id="UP000050360">
    <property type="component" value="Unassembled WGS sequence"/>
</dbReference>
<accession>A0A0P7ZZI9</accession>
<proteinExistence type="predicted"/>
<comment type="caution">
    <text evidence="2">The sequence shown here is derived from an EMBL/GenBank/DDBJ whole genome shotgun (WGS) entry which is preliminary data.</text>
</comment>
<protein>
    <submittedName>
        <fullName evidence="2">Methyltransferase</fullName>
    </submittedName>
</protein>
<reference evidence="2 3" key="1">
    <citation type="submission" date="2015-09" db="EMBL/GenBank/DDBJ databases">
        <title>A metagenomics-based metabolic model of nitrate-dependent anaerobic oxidation of methane by Methanoperedens-like archaea.</title>
        <authorList>
            <person name="Arshad A."/>
            <person name="Speth D.R."/>
            <person name="De Graaf R.M."/>
            <person name="Op Den Camp H.J."/>
            <person name="Jetten M.S."/>
            <person name="Welte C.U."/>
        </authorList>
    </citation>
    <scope>NUCLEOTIDE SEQUENCE [LARGE SCALE GENOMIC DNA]</scope>
</reference>
<dbReference type="InterPro" id="IPR029063">
    <property type="entry name" value="SAM-dependent_MTases_sf"/>
</dbReference>
<feature type="domain" description="Methyltransferase type 11" evidence="1">
    <location>
        <begin position="44"/>
        <end position="130"/>
    </location>
</feature>
<dbReference type="InterPro" id="IPR013216">
    <property type="entry name" value="Methyltransf_11"/>
</dbReference>
<dbReference type="PANTHER" id="PTHR43591:SF110">
    <property type="entry name" value="RHODANESE DOMAIN-CONTAINING PROTEIN"/>
    <property type="match status" value="1"/>
</dbReference>
<gene>
    <name evidence="2" type="ORF">MPEBLZ_04435</name>
</gene>
<keyword evidence="2" id="KW-0808">Transferase</keyword>
<dbReference type="GO" id="GO:0032259">
    <property type="term" value="P:methylation"/>
    <property type="evidence" value="ECO:0007669"/>
    <property type="project" value="UniProtKB-KW"/>
</dbReference>
<dbReference type="SUPFAM" id="SSF53335">
    <property type="entry name" value="S-adenosyl-L-methionine-dependent methyltransferases"/>
    <property type="match status" value="1"/>
</dbReference>
<dbReference type="EMBL" id="LKCM01000462">
    <property type="protein sequence ID" value="KPQ41011.1"/>
    <property type="molecule type" value="Genomic_DNA"/>
</dbReference>
<dbReference type="Gene3D" id="3.40.50.150">
    <property type="entry name" value="Vaccinia Virus protein VP39"/>
    <property type="match status" value="1"/>
</dbReference>
<evidence type="ECO:0000259" key="1">
    <source>
        <dbReference type="Pfam" id="PF08241"/>
    </source>
</evidence>
<evidence type="ECO:0000313" key="3">
    <source>
        <dbReference type="Proteomes" id="UP000050360"/>
    </source>
</evidence>
<sequence>MNKKIFYENKYLQLNPSMHVEDIPKKFDRLMSVFNSDNKYKKVLDIGCGSGVLINMMANELFPEIAMGCDISLNILSQSKKLVPSNHYIRCDGLSLPFKNDTIDLVLITDLVEHVNQPDKLLYEVERVSKEMLIIIPIESGFFSDIAFKFMRLIGLETNIERYGHIHRFKSNKCKNLIEKSGFNIVNSKIMKSCGSQMQRTIFGKLHSNLSSLIRLVSKDIDQSLLGGYEYIAFCRK</sequence>
<evidence type="ECO:0000313" key="2">
    <source>
        <dbReference type="EMBL" id="KPQ41011.1"/>
    </source>
</evidence>
<name>A0A0P7ZZI9_9EURY</name>
<dbReference type="Pfam" id="PF08241">
    <property type="entry name" value="Methyltransf_11"/>
    <property type="match status" value="1"/>
</dbReference>
<dbReference type="CDD" id="cd02440">
    <property type="entry name" value="AdoMet_MTases"/>
    <property type="match status" value="1"/>
</dbReference>
<keyword evidence="2" id="KW-0489">Methyltransferase</keyword>
<dbReference type="AlphaFoldDB" id="A0A0P7ZZI9"/>